<feature type="transmembrane region" description="Helical" evidence="2">
    <location>
        <begin position="66"/>
        <end position="83"/>
    </location>
</feature>
<reference evidence="3 4" key="1">
    <citation type="submission" date="2017-09" db="EMBL/GenBank/DDBJ databases">
        <title>Mesorhizobum sanjuanii sp. nov. isolated from nodules of Lotus tenuis in saline-alkaline lowlands of Flooding Pampa.</title>
        <authorList>
            <person name="Sannazzaro A.I."/>
            <person name="Torres Tejerizo G.A."/>
            <person name="Fontana F."/>
            <person name="Cumpa Velazquez L.M."/>
            <person name="Hansen L."/>
            <person name="Pistorio M."/>
            <person name="Estrella M.J."/>
        </authorList>
    </citation>
    <scope>NUCLEOTIDE SEQUENCE [LARGE SCALE GENOMIC DNA]</scope>
    <source>
        <strain evidence="3 4">BSA136</strain>
    </source>
</reference>
<name>A0A2A6FBG6_9HYPH</name>
<keyword evidence="2" id="KW-0472">Membrane</keyword>
<keyword evidence="4" id="KW-1185">Reference proteome</keyword>
<proteinExistence type="predicted"/>
<feature type="compositionally biased region" description="Basic residues" evidence="1">
    <location>
        <begin position="8"/>
        <end position="17"/>
    </location>
</feature>
<feature type="transmembrane region" description="Helical" evidence="2">
    <location>
        <begin position="35"/>
        <end position="54"/>
    </location>
</feature>
<comment type="caution">
    <text evidence="3">The sequence shown here is derived from an EMBL/GenBank/DDBJ whole genome shotgun (WGS) entry which is preliminary data.</text>
</comment>
<dbReference type="EMBL" id="NWQG01000135">
    <property type="protein sequence ID" value="PDQ19287.1"/>
    <property type="molecule type" value="Genomic_DNA"/>
</dbReference>
<organism evidence="3 4">
    <name type="scientific">Mesorhizobium sanjuanii</name>
    <dbReference type="NCBI Taxonomy" id="2037900"/>
    <lineage>
        <taxon>Bacteria</taxon>
        <taxon>Pseudomonadati</taxon>
        <taxon>Pseudomonadota</taxon>
        <taxon>Alphaproteobacteria</taxon>
        <taxon>Hyphomicrobiales</taxon>
        <taxon>Phyllobacteriaceae</taxon>
        <taxon>Mesorhizobium</taxon>
    </lineage>
</organism>
<gene>
    <name evidence="3" type="ORF">CN311_20275</name>
</gene>
<keyword evidence="2" id="KW-0812">Transmembrane</keyword>
<feature type="transmembrane region" description="Helical" evidence="2">
    <location>
        <begin position="95"/>
        <end position="123"/>
    </location>
</feature>
<evidence type="ECO:0000256" key="1">
    <source>
        <dbReference type="SAM" id="MobiDB-lite"/>
    </source>
</evidence>
<dbReference type="AlphaFoldDB" id="A0A2A6FBG6"/>
<protein>
    <submittedName>
        <fullName evidence="3">Uncharacterized protein</fullName>
    </submittedName>
</protein>
<keyword evidence="2" id="KW-1133">Transmembrane helix</keyword>
<evidence type="ECO:0000256" key="2">
    <source>
        <dbReference type="SAM" id="Phobius"/>
    </source>
</evidence>
<feature type="region of interest" description="Disordered" evidence="1">
    <location>
        <begin position="1"/>
        <end position="28"/>
    </location>
</feature>
<dbReference type="Proteomes" id="UP000219182">
    <property type="component" value="Unassembled WGS sequence"/>
</dbReference>
<evidence type="ECO:0000313" key="3">
    <source>
        <dbReference type="EMBL" id="PDQ19287.1"/>
    </source>
</evidence>
<sequence>MDAVAPKLGKRGPYKRKPSPDADKRQHREGRVKRAFLFGLTAQLIFIGAIFLVFDDLMLPMTRSPVIGIVALGLGVASAFFAWKAAPHPSWLTRIGMWIAGFLAVYVAIPLIEIVAVLIVPLISN</sequence>
<accession>A0A2A6FBG6</accession>
<evidence type="ECO:0000313" key="4">
    <source>
        <dbReference type="Proteomes" id="UP000219182"/>
    </source>
</evidence>